<dbReference type="GO" id="GO:0005829">
    <property type="term" value="C:cytosol"/>
    <property type="evidence" value="ECO:0007669"/>
    <property type="project" value="TreeGrafter"/>
</dbReference>
<dbReference type="HAMAP" id="MF_01139">
    <property type="entry name" value="ISPT"/>
    <property type="match status" value="1"/>
</dbReference>
<comment type="cofactor">
    <cofactor evidence="2">
        <name>Mg(2+)</name>
        <dbReference type="ChEBI" id="CHEBI:18420"/>
    </cofactor>
    <text evidence="2">Binds 2 magnesium ions per subunit.</text>
</comment>
<dbReference type="Pfam" id="PF01255">
    <property type="entry name" value="Prenyltransf"/>
    <property type="match status" value="1"/>
</dbReference>
<evidence type="ECO:0000313" key="3">
    <source>
        <dbReference type="EMBL" id="RRD25251.1"/>
    </source>
</evidence>
<dbReference type="CDD" id="cd00475">
    <property type="entry name" value="Cis_IPPS"/>
    <property type="match status" value="1"/>
</dbReference>
<proteinExistence type="inferred from homology"/>
<dbReference type="Proteomes" id="UP000271272">
    <property type="component" value="Unassembled WGS sequence"/>
</dbReference>
<feature type="binding site" evidence="2">
    <location>
        <begin position="75"/>
        <end position="77"/>
    </location>
    <ligand>
        <name>substrate</name>
    </ligand>
</feature>
<dbReference type="GO" id="GO:0016094">
    <property type="term" value="P:polyprenol biosynthetic process"/>
    <property type="evidence" value="ECO:0007669"/>
    <property type="project" value="TreeGrafter"/>
</dbReference>
<evidence type="ECO:0000313" key="4">
    <source>
        <dbReference type="Proteomes" id="UP000271272"/>
    </source>
</evidence>
<dbReference type="SUPFAM" id="SSF64005">
    <property type="entry name" value="Undecaprenyl diphosphate synthase"/>
    <property type="match status" value="1"/>
</dbReference>
<comment type="caution">
    <text evidence="3">The sequence shown here is derived from an EMBL/GenBank/DDBJ whole genome shotgun (WGS) entry which is preliminary data.</text>
</comment>
<feature type="binding site" evidence="2">
    <location>
        <position position="30"/>
    </location>
    <ligand>
        <name>Mg(2+)</name>
        <dbReference type="ChEBI" id="CHEBI:18420"/>
    </ligand>
</feature>
<feature type="binding site" evidence="2">
    <location>
        <position position="190"/>
    </location>
    <ligand>
        <name>substrate</name>
    </ligand>
</feature>
<dbReference type="AlphaFoldDB" id="A0A3P1UTQ2"/>
<reference evidence="3 4" key="1">
    <citation type="submission" date="2018-11" db="EMBL/GenBank/DDBJ databases">
        <title>Genomes From Bacteria Associated with the Canine Oral Cavity: a Test Case for Automated Genome-Based Taxonomic Assignment.</title>
        <authorList>
            <person name="Coil D.A."/>
            <person name="Jospin G."/>
            <person name="Darling A.E."/>
            <person name="Wallis C."/>
            <person name="Davis I.J."/>
            <person name="Harris S."/>
            <person name="Eisen J.A."/>
            <person name="Holcombe L.J."/>
            <person name="O'Flynn C."/>
        </authorList>
    </citation>
    <scope>NUCLEOTIDE SEQUENCE [LARGE SCALE GENOMIC DNA]</scope>
    <source>
        <strain evidence="3 4">OH5050</strain>
    </source>
</reference>
<organism evidence="3 4">
    <name type="scientific">Actinomyces bowdenii</name>
    <dbReference type="NCBI Taxonomy" id="131109"/>
    <lineage>
        <taxon>Bacteria</taxon>
        <taxon>Bacillati</taxon>
        <taxon>Actinomycetota</taxon>
        <taxon>Actinomycetes</taxon>
        <taxon>Actinomycetales</taxon>
        <taxon>Actinomycetaceae</taxon>
        <taxon>Actinomyces</taxon>
    </lineage>
</organism>
<feature type="binding site" evidence="2">
    <location>
        <begin position="196"/>
        <end position="198"/>
    </location>
    <ligand>
        <name>substrate</name>
    </ligand>
</feature>
<feature type="active site" description="Proton acceptor" evidence="2">
    <location>
        <position position="78"/>
    </location>
</feature>
<dbReference type="InterPro" id="IPR001441">
    <property type="entry name" value="UPP_synth-like"/>
</dbReference>
<feature type="active site" evidence="2">
    <location>
        <position position="30"/>
    </location>
</feature>
<keyword evidence="4" id="KW-1185">Reference proteome</keyword>
<evidence type="ECO:0000256" key="1">
    <source>
        <dbReference type="ARBA" id="ARBA00022679"/>
    </source>
</evidence>
<dbReference type="GO" id="GO:0008834">
    <property type="term" value="F:ditrans,polycis-undecaprenyl-diphosphate synthase [(2E,6E)-farnesyl-diphosphate specific] activity"/>
    <property type="evidence" value="ECO:0007669"/>
    <property type="project" value="TreeGrafter"/>
</dbReference>
<name>A0A3P1UTQ2_9ACTO</name>
<dbReference type="EC" id="2.5.1.-" evidence="2"/>
<protein>
    <recommendedName>
        <fullName evidence="2">Isoprenyl transferase</fullName>
        <ecNumber evidence="2">2.5.1.-</ecNumber>
    </recommendedName>
</protein>
<dbReference type="PANTHER" id="PTHR10291:SF0">
    <property type="entry name" value="DEHYDRODOLICHYL DIPHOSPHATE SYNTHASE 2"/>
    <property type="match status" value="1"/>
</dbReference>
<accession>A0A3P1UTQ2</accession>
<feature type="binding site" evidence="2">
    <location>
        <begin position="31"/>
        <end position="34"/>
    </location>
    <ligand>
        <name>substrate</name>
    </ligand>
</feature>
<feature type="binding site" evidence="2">
    <location>
        <position position="209"/>
    </location>
    <ligand>
        <name>Mg(2+)</name>
        <dbReference type="ChEBI" id="CHEBI:18420"/>
    </ligand>
</feature>
<comment type="subunit">
    <text evidence="2">Homodimer.</text>
</comment>
<feature type="binding site" evidence="2">
    <location>
        <position position="81"/>
    </location>
    <ligand>
        <name>substrate</name>
    </ligand>
</feature>
<dbReference type="RefSeq" id="WP_124934495.1">
    <property type="nucleotide sequence ID" value="NZ_RQZC01000024.1"/>
</dbReference>
<comment type="similarity">
    <text evidence="2">Belongs to the UPP synthase family.</text>
</comment>
<dbReference type="Gene3D" id="3.40.1180.10">
    <property type="entry name" value="Decaprenyl diphosphate synthase-like"/>
    <property type="match status" value="1"/>
</dbReference>
<feature type="binding site" evidence="2">
    <location>
        <position position="47"/>
    </location>
    <ligand>
        <name>substrate</name>
    </ligand>
</feature>
<keyword evidence="2" id="KW-0479">Metal-binding</keyword>
<keyword evidence="2" id="KW-0460">Magnesium</keyword>
<gene>
    <name evidence="3" type="primary">uppS</name>
    <name evidence="3" type="ORF">EII10_10715</name>
</gene>
<evidence type="ECO:0000256" key="2">
    <source>
        <dbReference type="HAMAP-Rule" id="MF_01139"/>
    </source>
</evidence>
<dbReference type="NCBIfam" id="TIGR00055">
    <property type="entry name" value="uppS"/>
    <property type="match status" value="1"/>
</dbReference>
<feature type="binding site" evidence="2">
    <location>
        <position position="35"/>
    </location>
    <ligand>
        <name>substrate</name>
    </ligand>
</feature>
<dbReference type="InterPro" id="IPR036424">
    <property type="entry name" value="UPP_synth-like_sf"/>
</dbReference>
<dbReference type="PANTHER" id="PTHR10291">
    <property type="entry name" value="DEHYDRODOLICHYL DIPHOSPHATE SYNTHASE FAMILY MEMBER"/>
    <property type="match status" value="1"/>
</dbReference>
<feature type="binding site" evidence="2">
    <location>
        <position position="79"/>
    </location>
    <ligand>
        <name>substrate</name>
    </ligand>
</feature>
<sequence>MSDVTSAADYDLIRQSVANDKLRHFALTADGNGRWATTQGLKRSVGHEEGIRSFVVCLKVLRELGVQYFSIHAFSPENWGRNTAEIQYIIDLVQRALTHLEPSFMRDQVRFTWAGTTNNLEASVVDFFHGLEERTAGNTGLTLQFCFNYGGRQEIYECRSQFEDDSIDWNSPASRFGYHPDIPPVDFYVRTGGELRISNFLIWQLAHAELYFTEVPWPAFREAELLASLTEFCARDRSFGRVPASRR</sequence>
<keyword evidence="1 2" id="KW-0808">Transferase</keyword>
<dbReference type="GO" id="GO:0000287">
    <property type="term" value="F:magnesium ion binding"/>
    <property type="evidence" value="ECO:0007669"/>
    <property type="project" value="UniProtKB-UniRule"/>
</dbReference>
<feature type="binding site" evidence="2">
    <location>
        <position position="43"/>
    </location>
    <ligand>
        <name>substrate</name>
    </ligand>
</feature>
<comment type="function">
    <text evidence="2">Catalyzes the condensation of isopentenyl diphosphate (IPP) with allylic pyrophosphates generating different type of terpenoids.</text>
</comment>
<dbReference type="OrthoDB" id="4191603at2"/>
<dbReference type="EMBL" id="RQZC01000024">
    <property type="protein sequence ID" value="RRD25251.1"/>
    <property type="molecule type" value="Genomic_DNA"/>
</dbReference>